<reference evidence="1 2" key="1">
    <citation type="submission" date="2019-02" db="EMBL/GenBank/DDBJ databases">
        <title>Deep-cultivation of Planctomycetes and their phenomic and genomic characterization uncovers novel biology.</title>
        <authorList>
            <person name="Wiegand S."/>
            <person name="Jogler M."/>
            <person name="Boedeker C."/>
            <person name="Pinto D."/>
            <person name="Vollmers J."/>
            <person name="Rivas-Marin E."/>
            <person name="Kohn T."/>
            <person name="Peeters S.H."/>
            <person name="Heuer A."/>
            <person name="Rast P."/>
            <person name="Oberbeckmann S."/>
            <person name="Bunk B."/>
            <person name="Jeske O."/>
            <person name="Meyerdierks A."/>
            <person name="Storesund J.E."/>
            <person name="Kallscheuer N."/>
            <person name="Luecker S."/>
            <person name="Lage O.M."/>
            <person name="Pohl T."/>
            <person name="Merkel B.J."/>
            <person name="Hornburger P."/>
            <person name="Mueller R.-W."/>
            <person name="Bruemmer F."/>
            <person name="Labrenz M."/>
            <person name="Spormann A.M."/>
            <person name="Op den Camp H."/>
            <person name="Overmann J."/>
            <person name="Amann R."/>
            <person name="Jetten M.S.M."/>
            <person name="Mascher T."/>
            <person name="Medema M.H."/>
            <person name="Devos D.P."/>
            <person name="Kaster A.-K."/>
            <person name="Ovreas L."/>
            <person name="Rohde M."/>
            <person name="Galperin M.Y."/>
            <person name="Jogler C."/>
        </authorList>
    </citation>
    <scope>NUCLEOTIDE SEQUENCE [LARGE SCALE GENOMIC DNA]</scope>
    <source>
        <strain evidence="1 2">Mal48</strain>
    </source>
</reference>
<name>A0A517QP90_9PLAN</name>
<dbReference type="Proteomes" id="UP000315724">
    <property type="component" value="Chromosome"/>
</dbReference>
<organism evidence="1 2">
    <name type="scientific">Thalassoglobus polymorphus</name>
    <dbReference type="NCBI Taxonomy" id="2527994"/>
    <lineage>
        <taxon>Bacteria</taxon>
        <taxon>Pseudomonadati</taxon>
        <taxon>Planctomycetota</taxon>
        <taxon>Planctomycetia</taxon>
        <taxon>Planctomycetales</taxon>
        <taxon>Planctomycetaceae</taxon>
        <taxon>Thalassoglobus</taxon>
    </lineage>
</organism>
<proteinExistence type="predicted"/>
<keyword evidence="2" id="KW-1185">Reference proteome</keyword>
<sequence length="61" mass="6993">MILKLKIALSQTLRKAAIPEVFGLVLVKMLFATRQILHFKLKDALMELFFAVFWTSVVSLL</sequence>
<gene>
    <name evidence="1" type="ORF">Mal48_27230</name>
</gene>
<dbReference type="AlphaFoldDB" id="A0A517QP90"/>
<accession>A0A517QP90</accession>
<protein>
    <submittedName>
        <fullName evidence="1">Uncharacterized protein</fullName>
    </submittedName>
</protein>
<dbReference type="KEGG" id="tpol:Mal48_27230"/>
<dbReference type="EMBL" id="CP036267">
    <property type="protein sequence ID" value="QDT33470.1"/>
    <property type="molecule type" value="Genomic_DNA"/>
</dbReference>
<evidence type="ECO:0000313" key="2">
    <source>
        <dbReference type="Proteomes" id="UP000315724"/>
    </source>
</evidence>
<evidence type="ECO:0000313" key="1">
    <source>
        <dbReference type="EMBL" id="QDT33470.1"/>
    </source>
</evidence>